<dbReference type="RefSeq" id="WP_015935198.1">
    <property type="nucleotide sequence ID" value="NC_011891.1"/>
</dbReference>
<feature type="domain" description="Rhodanese" evidence="1">
    <location>
        <begin position="14"/>
        <end position="102"/>
    </location>
</feature>
<dbReference type="Pfam" id="PF00581">
    <property type="entry name" value="Rhodanese"/>
    <property type="match status" value="1"/>
</dbReference>
<dbReference type="InterPro" id="IPR036873">
    <property type="entry name" value="Rhodanese-like_dom_sf"/>
</dbReference>
<accession>B8JAI2</accession>
<dbReference type="Proteomes" id="UP000007089">
    <property type="component" value="Chromosome"/>
</dbReference>
<dbReference type="EMBL" id="CP001359">
    <property type="protein sequence ID" value="ACL67481.1"/>
    <property type="molecule type" value="Genomic_DNA"/>
</dbReference>
<sequence>MIRISTEEAAQRIAQGGYDLVDVREPHEWAGGHIPGARHVPLGALARAPADHLTRDRVIFVCGHGMRSQTACAIARSAGLSEVFSVDGGVVGWAAEGRPLSP</sequence>
<dbReference type="PANTHER" id="PTHR44086">
    <property type="entry name" value="THIOSULFATE SULFURTRANSFERASE RDL2, MITOCHONDRIAL-RELATED"/>
    <property type="match status" value="1"/>
</dbReference>
<keyword evidence="3" id="KW-1185">Reference proteome</keyword>
<dbReference type="InterPro" id="IPR001763">
    <property type="entry name" value="Rhodanese-like_dom"/>
</dbReference>
<dbReference type="Gene3D" id="3.40.250.10">
    <property type="entry name" value="Rhodanese-like domain"/>
    <property type="match status" value="1"/>
</dbReference>
<dbReference type="AlphaFoldDB" id="B8JAI2"/>
<organism evidence="2 3">
    <name type="scientific">Anaeromyxobacter dehalogenans (strain ATCC BAA-258 / DSM 21875 / 2CP-1)</name>
    <dbReference type="NCBI Taxonomy" id="455488"/>
    <lineage>
        <taxon>Bacteria</taxon>
        <taxon>Pseudomonadati</taxon>
        <taxon>Myxococcota</taxon>
        <taxon>Myxococcia</taxon>
        <taxon>Myxococcales</taxon>
        <taxon>Cystobacterineae</taxon>
        <taxon>Anaeromyxobacteraceae</taxon>
        <taxon>Anaeromyxobacter</taxon>
    </lineage>
</organism>
<dbReference type="HOGENOM" id="CLU_089574_13_3_7"/>
<evidence type="ECO:0000259" key="1">
    <source>
        <dbReference type="PROSITE" id="PS50206"/>
    </source>
</evidence>
<dbReference type="PROSITE" id="PS50206">
    <property type="entry name" value="RHODANESE_3"/>
    <property type="match status" value="1"/>
</dbReference>
<evidence type="ECO:0000313" key="2">
    <source>
        <dbReference type="EMBL" id="ACL67481.1"/>
    </source>
</evidence>
<evidence type="ECO:0000313" key="3">
    <source>
        <dbReference type="Proteomes" id="UP000007089"/>
    </source>
</evidence>
<dbReference type="GO" id="GO:0004792">
    <property type="term" value="F:thiosulfate-cyanide sulfurtransferase activity"/>
    <property type="evidence" value="ECO:0007669"/>
    <property type="project" value="TreeGrafter"/>
</dbReference>
<reference evidence="2" key="1">
    <citation type="submission" date="2009-01" db="EMBL/GenBank/DDBJ databases">
        <title>Complete sequence of Anaeromyxobacter dehalogenans 2CP-1.</title>
        <authorList>
            <consortium name="US DOE Joint Genome Institute"/>
            <person name="Lucas S."/>
            <person name="Copeland A."/>
            <person name="Lapidus A."/>
            <person name="Glavina del Rio T."/>
            <person name="Dalin E."/>
            <person name="Tice H."/>
            <person name="Bruce D."/>
            <person name="Goodwin L."/>
            <person name="Pitluck S."/>
            <person name="Saunders E."/>
            <person name="Brettin T."/>
            <person name="Detter J.C."/>
            <person name="Han C."/>
            <person name="Larimer F."/>
            <person name="Land M."/>
            <person name="Hauser L."/>
            <person name="Kyrpides N."/>
            <person name="Ovchinnikova G."/>
            <person name="Beliaev A.S."/>
            <person name="Richardson P."/>
        </authorList>
    </citation>
    <scope>NUCLEOTIDE SEQUENCE</scope>
    <source>
        <strain evidence="2">2CP-1</strain>
    </source>
</reference>
<name>B8JAI2_ANAD2</name>
<dbReference type="KEGG" id="acp:A2cp1_4164"/>
<dbReference type="PANTHER" id="PTHR44086:SF10">
    <property type="entry name" value="THIOSULFATE SULFURTRANSFERASE_RHODANESE-LIKE DOMAIN-CONTAINING PROTEIN 3"/>
    <property type="match status" value="1"/>
</dbReference>
<dbReference type="CDD" id="cd00158">
    <property type="entry name" value="RHOD"/>
    <property type="match status" value="1"/>
</dbReference>
<dbReference type="SUPFAM" id="SSF52821">
    <property type="entry name" value="Rhodanese/Cell cycle control phosphatase"/>
    <property type="match status" value="1"/>
</dbReference>
<proteinExistence type="predicted"/>
<dbReference type="SMART" id="SM00450">
    <property type="entry name" value="RHOD"/>
    <property type="match status" value="1"/>
</dbReference>
<protein>
    <submittedName>
        <fullName evidence="2">Rhodanese domain protein</fullName>
    </submittedName>
</protein>
<gene>
    <name evidence="2" type="ordered locus">A2cp1_4164</name>
</gene>